<feature type="transmembrane region" description="Helical" evidence="5">
    <location>
        <begin position="222"/>
        <end position="239"/>
    </location>
</feature>
<protein>
    <recommendedName>
        <fullName evidence="6">O-antigen ligase-related domain-containing protein</fullName>
    </recommendedName>
</protein>
<organism evidence="7 8">
    <name type="scientific">Candidatus Magasanikbacteria bacterium GW2011_GWE2_42_7</name>
    <dbReference type="NCBI Taxonomy" id="1619052"/>
    <lineage>
        <taxon>Bacteria</taxon>
        <taxon>Candidatus Magasanikiibacteriota</taxon>
    </lineage>
</organism>
<comment type="subcellular location">
    <subcellularLocation>
        <location evidence="1">Membrane</location>
        <topology evidence="1">Multi-pass membrane protein</topology>
    </subcellularLocation>
</comment>
<evidence type="ECO:0000313" key="8">
    <source>
        <dbReference type="Proteomes" id="UP000033867"/>
    </source>
</evidence>
<proteinExistence type="predicted"/>
<feature type="transmembrane region" description="Helical" evidence="5">
    <location>
        <begin position="198"/>
        <end position="216"/>
    </location>
</feature>
<evidence type="ECO:0000313" key="7">
    <source>
        <dbReference type="EMBL" id="KKS72872.1"/>
    </source>
</evidence>
<keyword evidence="4 5" id="KW-0472">Membrane</keyword>
<feature type="transmembrane region" description="Helical" evidence="5">
    <location>
        <begin position="156"/>
        <end position="178"/>
    </location>
</feature>
<dbReference type="InterPro" id="IPR007016">
    <property type="entry name" value="O-antigen_ligase-rel_domated"/>
</dbReference>
<keyword evidence="3 5" id="KW-1133">Transmembrane helix</keyword>
<evidence type="ECO:0000256" key="4">
    <source>
        <dbReference type="ARBA" id="ARBA00023136"/>
    </source>
</evidence>
<name>A0A0G1BHQ7_9BACT</name>
<gene>
    <name evidence="7" type="ORF">UV42_C0003G0001</name>
</gene>
<dbReference type="PANTHER" id="PTHR37422">
    <property type="entry name" value="TEICHURONIC ACID BIOSYNTHESIS PROTEIN TUAE"/>
    <property type="match status" value="1"/>
</dbReference>
<sequence>MIIFLGETLSTTFPVFLYFWYTEKDAAKKWWGSAAAVVLLIGLSTLSRAAWVTYLVDTIIALFLLRHVDRFQKIYRAVMTFILVSSPLIAYFLYFVFTNAIVTGSNAARFALTDIALFFWKAHPLIGNGVGSFIPMLSEVLYFEIEFGEAIDAHGIIQKILAEQGLLGVIAFGMFLYWLFRRLHARYRDTSFSQEARWVGFFSLFLVLSPFIFQLFNTQYYSSKMWIPFAIAIAGSLVYKHEKTVRSVMQINFKEDQHPTVYDI</sequence>
<feature type="domain" description="O-antigen ligase-related" evidence="6">
    <location>
        <begin position="35"/>
        <end position="172"/>
    </location>
</feature>
<accession>A0A0G1BHQ7</accession>
<dbReference type="InterPro" id="IPR051533">
    <property type="entry name" value="WaaL-like"/>
</dbReference>
<evidence type="ECO:0000256" key="3">
    <source>
        <dbReference type="ARBA" id="ARBA00022989"/>
    </source>
</evidence>
<evidence type="ECO:0000256" key="2">
    <source>
        <dbReference type="ARBA" id="ARBA00022692"/>
    </source>
</evidence>
<dbReference type="PANTHER" id="PTHR37422:SF13">
    <property type="entry name" value="LIPOPOLYSACCHARIDE BIOSYNTHESIS PROTEIN PA4999-RELATED"/>
    <property type="match status" value="1"/>
</dbReference>
<comment type="caution">
    <text evidence="7">The sequence shown here is derived from an EMBL/GenBank/DDBJ whole genome shotgun (WGS) entry which is preliminary data.</text>
</comment>
<dbReference type="EMBL" id="LCEK01000003">
    <property type="protein sequence ID" value="KKS72872.1"/>
    <property type="molecule type" value="Genomic_DNA"/>
</dbReference>
<dbReference type="Proteomes" id="UP000033867">
    <property type="component" value="Unassembled WGS sequence"/>
</dbReference>
<evidence type="ECO:0000256" key="5">
    <source>
        <dbReference type="SAM" id="Phobius"/>
    </source>
</evidence>
<reference evidence="7 8" key="1">
    <citation type="journal article" date="2015" name="Nature">
        <title>rRNA introns, odd ribosomes, and small enigmatic genomes across a large radiation of phyla.</title>
        <authorList>
            <person name="Brown C.T."/>
            <person name="Hug L.A."/>
            <person name="Thomas B.C."/>
            <person name="Sharon I."/>
            <person name="Castelle C.J."/>
            <person name="Singh A."/>
            <person name="Wilkins M.J."/>
            <person name="Williams K.H."/>
            <person name="Banfield J.F."/>
        </authorList>
    </citation>
    <scope>NUCLEOTIDE SEQUENCE [LARGE SCALE GENOMIC DNA]</scope>
</reference>
<dbReference type="Pfam" id="PF04932">
    <property type="entry name" value="Wzy_C"/>
    <property type="match status" value="1"/>
</dbReference>
<dbReference type="GO" id="GO:0016020">
    <property type="term" value="C:membrane"/>
    <property type="evidence" value="ECO:0007669"/>
    <property type="project" value="UniProtKB-SubCell"/>
</dbReference>
<dbReference type="AlphaFoldDB" id="A0A0G1BHQ7"/>
<feature type="transmembrane region" description="Helical" evidence="5">
    <location>
        <begin position="34"/>
        <end position="65"/>
    </location>
</feature>
<evidence type="ECO:0000256" key="1">
    <source>
        <dbReference type="ARBA" id="ARBA00004141"/>
    </source>
</evidence>
<evidence type="ECO:0000259" key="6">
    <source>
        <dbReference type="Pfam" id="PF04932"/>
    </source>
</evidence>
<keyword evidence="2 5" id="KW-0812">Transmembrane</keyword>
<feature type="transmembrane region" description="Helical" evidence="5">
    <location>
        <begin position="77"/>
        <end position="97"/>
    </location>
</feature>